<evidence type="ECO:0000256" key="3">
    <source>
        <dbReference type="ARBA" id="ARBA00022746"/>
    </source>
</evidence>
<evidence type="ECO:0000256" key="1">
    <source>
        <dbReference type="ARBA" id="ARBA00004829"/>
    </source>
</evidence>
<dbReference type="OrthoDB" id="9774675at2"/>
<dbReference type="GO" id="GO:0016117">
    <property type="term" value="P:carotenoid biosynthetic process"/>
    <property type="evidence" value="ECO:0007669"/>
    <property type="project" value="UniProtKB-KW"/>
</dbReference>
<dbReference type="PANTHER" id="PTHR43734">
    <property type="entry name" value="PHYTOENE DESATURASE"/>
    <property type="match status" value="1"/>
</dbReference>
<proteinExistence type="inferred from homology"/>
<dbReference type="EMBL" id="QFRJ01000022">
    <property type="protein sequence ID" value="PWH81233.1"/>
    <property type="molecule type" value="Genomic_DNA"/>
</dbReference>
<dbReference type="InterPro" id="IPR002937">
    <property type="entry name" value="Amino_oxidase"/>
</dbReference>
<dbReference type="Gene3D" id="3.50.50.60">
    <property type="entry name" value="FAD/NAD(P)-binding domain"/>
    <property type="match status" value="2"/>
</dbReference>
<dbReference type="RefSeq" id="WP_109360811.1">
    <property type="nucleotide sequence ID" value="NZ_QFRJ01000022.1"/>
</dbReference>
<reference evidence="7 8" key="1">
    <citation type="submission" date="2018-05" db="EMBL/GenBank/DDBJ databases">
        <title>Brumimicrobium oceani sp. nov., isolated from coastal sediment.</title>
        <authorList>
            <person name="Kou Y."/>
        </authorList>
    </citation>
    <scope>NUCLEOTIDE SEQUENCE [LARGE SCALE GENOMIC DNA]</scope>
    <source>
        <strain evidence="7 8">C305</strain>
    </source>
</reference>
<protein>
    <submittedName>
        <fullName evidence="7">Phytoene desaturase</fullName>
    </submittedName>
</protein>
<feature type="domain" description="Amine oxidase" evidence="6">
    <location>
        <begin position="12"/>
        <end position="481"/>
    </location>
</feature>
<evidence type="ECO:0000256" key="2">
    <source>
        <dbReference type="ARBA" id="ARBA00006046"/>
    </source>
</evidence>
<dbReference type="InterPro" id="IPR014105">
    <property type="entry name" value="Carotenoid/retinoid_OxRdtase"/>
</dbReference>
<dbReference type="AlphaFoldDB" id="A0A2U2X0D3"/>
<dbReference type="NCBIfam" id="TIGR02734">
    <property type="entry name" value="crtI_fam"/>
    <property type="match status" value="1"/>
</dbReference>
<evidence type="ECO:0000256" key="5">
    <source>
        <dbReference type="RuleBase" id="RU362075"/>
    </source>
</evidence>
<gene>
    <name evidence="7" type="ORF">DIT68_15855</name>
</gene>
<dbReference type="Pfam" id="PF01593">
    <property type="entry name" value="Amino_oxidase"/>
    <property type="match status" value="1"/>
</dbReference>
<comment type="similarity">
    <text evidence="2 5">Belongs to the carotenoid/retinoid oxidoreductase family.</text>
</comment>
<reference evidence="7 8" key="2">
    <citation type="submission" date="2018-05" db="EMBL/GenBank/DDBJ databases">
        <authorList>
            <person name="Lanie J.A."/>
            <person name="Ng W.-L."/>
            <person name="Kazmierczak K.M."/>
            <person name="Andrzejewski T.M."/>
            <person name="Davidsen T.M."/>
            <person name="Wayne K.J."/>
            <person name="Tettelin H."/>
            <person name="Glass J.I."/>
            <person name="Rusch D."/>
            <person name="Podicherti R."/>
            <person name="Tsui H.-C.T."/>
            <person name="Winkler M.E."/>
        </authorList>
    </citation>
    <scope>NUCLEOTIDE SEQUENCE [LARGE SCALE GENOMIC DNA]</scope>
    <source>
        <strain evidence="7 8">C305</strain>
    </source>
</reference>
<evidence type="ECO:0000313" key="8">
    <source>
        <dbReference type="Proteomes" id="UP000245370"/>
    </source>
</evidence>
<organism evidence="7 8">
    <name type="scientific">Brumimicrobium oceani</name>
    <dbReference type="NCBI Taxonomy" id="2100725"/>
    <lineage>
        <taxon>Bacteria</taxon>
        <taxon>Pseudomonadati</taxon>
        <taxon>Bacteroidota</taxon>
        <taxon>Flavobacteriia</taxon>
        <taxon>Flavobacteriales</taxon>
        <taxon>Crocinitomicaceae</taxon>
        <taxon>Brumimicrobium</taxon>
    </lineage>
</organism>
<name>A0A2U2X0D3_9FLAO</name>
<dbReference type="Proteomes" id="UP000245370">
    <property type="component" value="Unassembled WGS sequence"/>
</dbReference>
<keyword evidence="4 5" id="KW-0560">Oxidoreductase</keyword>
<keyword evidence="3 5" id="KW-0125">Carotenoid biosynthesis</keyword>
<dbReference type="InterPro" id="IPR036188">
    <property type="entry name" value="FAD/NAD-bd_sf"/>
</dbReference>
<dbReference type="SUPFAM" id="SSF51905">
    <property type="entry name" value="FAD/NAD(P)-binding domain"/>
    <property type="match status" value="1"/>
</dbReference>
<dbReference type="PANTHER" id="PTHR43734:SF1">
    <property type="entry name" value="PHYTOENE DESATURASE"/>
    <property type="match status" value="1"/>
</dbReference>
<evidence type="ECO:0000259" key="6">
    <source>
        <dbReference type="Pfam" id="PF01593"/>
    </source>
</evidence>
<evidence type="ECO:0000256" key="4">
    <source>
        <dbReference type="ARBA" id="ARBA00023002"/>
    </source>
</evidence>
<accession>A0A2U2X0D3</accession>
<dbReference type="NCBIfam" id="NF042421">
    <property type="entry name" value="hydcarot_desat_CrtD"/>
    <property type="match status" value="1"/>
</dbReference>
<keyword evidence="8" id="KW-1185">Reference proteome</keyword>
<evidence type="ECO:0000313" key="7">
    <source>
        <dbReference type="EMBL" id="PWH81233.1"/>
    </source>
</evidence>
<dbReference type="InterPro" id="IPR054840">
    <property type="entry name" value="hydcarot_desat_CrtD"/>
</dbReference>
<comment type="pathway">
    <text evidence="1 5">Carotenoid biosynthesis.</text>
</comment>
<dbReference type="GO" id="GO:0016491">
    <property type="term" value="F:oxidoreductase activity"/>
    <property type="evidence" value="ECO:0007669"/>
    <property type="project" value="UniProtKB-KW"/>
</dbReference>
<sequence length="494" mass="56473">MAKIAIIGAGVGGLASAIRFANAGHQVSIFEANSHPGGKINNLSLGEFRWDMGPSVFTAPKYIKDLYQLCGKDFSEFQYQKLDNTFNYFFNDGTRYSLPADPKAMLDVFENELGENRRVVKQYLLKAKNNYERIAPLFIEKSLHRFKHLFTKDLFKALKRLPKYKLNSTMDQENSSTFKNEKTIQLFNRYATYNGSSPFKSPAMLNMIQHLELNEGVFLPKNGMVQIACSLYELAKDQGANFYFNEKVNSIKTKENRITGIITDHRTEDFDVVISNMDVTYTYKKLLSKSIEKPQKTLNQERSSSAIVFYWGMNGSFPELDVHNMFFSSDYKDEFKQIFESKTLSSDPSIYLHITSKQKKEDAPKGKENWFVMVNTPINEGQDWKKLVQQTKTYMLSKLSKHLNRELEPLIEEEFVMDPVFIEEKYSGAKGSIYGNASNNKYAAFYRHPNFSKTINGLYFTGVTVHPGGGIPLALNSAKIAFECYQEDVNKGAL</sequence>
<comment type="caution">
    <text evidence="7">The sequence shown here is derived from an EMBL/GenBank/DDBJ whole genome shotgun (WGS) entry which is preliminary data.</text>
</comment>